<reference evidence="2" key="2">
    <citation type="submission" date="2025-08" db="UniProtKB">
        <authorList>
            <consortium name="RefSeq"/>
        </authorList>
    </citation>
    <scope>IDENTIFICATION</scope>
    <source>
        <tissue evidence="2">Leaf</tissue>
    </source>
</reference>
<dbReference type="RefSeq" id="XP_075080294.1">
    <property type="nucleotide sequence ID" value="XM_075224193.1"/>
</dbReference>
<name>A0AC58S5Q3_TOBAC</name>
<evidence type="ECO:0000313" key="2">
    <source>
        <dbReference type="RefSeq" id="XP_075080294.1"/>
    </source>
</evidence>
<keyword evidence="1" id="KW-1185">Reference proteome</keyword>
<reference evidence="1" key="1">
    <citation type="journal article" date="2014" name="Nat. Commun.">
        <title>The tobacco genome sequence and its comparison with those of tomato and potato.</title>
        <authorList>
            <person name="Sierro N."/>
            <person name="Battey J.N."/>
            <person name="Ouadi S."/>
            <person name="Bakaher N."/>
            <person name="Bovet L."/>
            <person name="Willig A."/>
            <person name="Goepfert S."/>
            <person name="Peitsch M.C."/>
            <person name="Ivanov N.V."/>
        </authorList>
    </citation>
    <scope>NUCLEOTIDE SEQUENCE [LARGE SCALE GENOMIC DNA]</scope>
</reference>
<accession>A0AC58S5Q3</accession>
<dbReference type="Proteomes" id="UP000790787">
    <property type="component" value="Chromosome 11"/>
</dbReference>
<protein>
    <submittedName>
        <fullName evidence="2">Uncharacterized protein LOC142165818</fullName>
    </submittedName>
</protein>
<organism evidence="1 2">
    <name type="scientific">Nicotiana tabacum</name>
    <name type="common">Common tobacco</name>
    <dbReference type="NCBI Taxonomy" id="4097"/>
    <lineage>
        <taxon>Eukaryota</taxon>
        <taxon>Viridiplantae</taxon>
        <taxon>Streptophyta</taxon>
        <taxon>Embryophyta</taxon>
        <taxon>Tracheophyta</taxon>
        <taxon>Spermatophyta</taxon>
        <taxon>Magnoliopsida</taxon>
        <taxon>eudicotyledons</taxon>
        <taxon>Gunneridae</taxon>
        <taxon>Pentapetalae</taxon>
        <taxon>asterids</taxon>
        <taxon>lamiids</taxon>
        <taxon>Solanales</taxon>
        <taxon>Solanaceae</taxon>
        <taxon>Nicotianoideae</taxon>
        <taxon>Nicotianeae</taxon>
        <taxon>Nicotiana</taxon>
    </lineage>
</organism>
<sequence length="314" mass="36606">MDFHLGVRKQGKRATRVGTLNHLKALKISSPSILIFMMNIIIWNIRGMKSKGATKRLNKLVNIHKADFVALQEPFLEANQIEGYKLKLGFDNATANKNGEIWIIAVYAKSTATKRNSLWSNLKEIHRSVDGPWTVLRDFNSIFAPEEKRGGILHKLSRSLDFLNCLEECELTDVGFTGNIFTWCNGSRRTRRISKILDRCSNNNDKVIKYFKFLNCWTQQPEFMELVKDSWAQEVHGNEQWIMQKKFKTLAKRLSTWSRQCIGNIFDKVQQIEAATRSMEEIYKENYSDTNRENLHKTQAEYIHWLKVEESILK</sequence>
<gene>
    <name evidence="2" type="primary">LOC142165818</name>
</gene>
<proteinExistence type="predicted"/>
<evidence type="ECO:0000313" key="1">
    <source>
        <dbReference type="Proteomes" id="UP000790787"/>
    </source>
</evidence>